<dbReference type="SUPFAM" id="SSF55190">
    <property type="entry name" value="Arginyl-tRNA synthetase (ArgRS), N-terminal 'additional' domain"/>
    <property type="match status" value="1"/>
</dbReference>
<evidence type="ECO:0000256" key="5">
    <source>
        <dbReference type="ARBA" id="ARBA00022840"/>
    </source>
</evidence>
<name>A0ABZ2Y112_9FIRM</name>
<dbReference type="CDD" id="cd07956">
    <property type="entry name" value="Anticodon_Ia_Arg"/>
    <property type="match status" value="1"/>
</dbReference>
<keyword evidence="2 9" id="KW-0963">Cytoplasm</keyword>
<evidence type="ECO:0000313" key="13">
    <source>
        <dbReference type="EMBL" id="WZL69013.1"/>
    </source>
</evidence>
<keyword evidence="5 9" id="KW-0067">ATP-binding</keyword>
<accession>A0ABZ2Y112</accession>
<dbReference type="InterPro" id="IPR036695">
    <property type="entry name" value="Arg-tRNA-synth_N_sf"/>
</dbReference>
<comment type="subunit">
    <text evidence="9">Monomer.</text>
</comment>
<dbReference type="SUPFAM" id="SSF47323">
    <property type="entry name" value="Anticodon-binding domain of a subclass of class I aminoacyl-tRNA synthetases"/>
    <property type="match status" value="1"/>
</dbReference>
<dbReference type="EC" id="6.1.1.19" evidence="9"/>
<dbReference type="Pfam" id="PF00750">
    <property type="entry name" value="tRNA-synt_1d"/>
    <property type="match status" value="1"/>
</dbReference>
<keyword evidence="14" id="KW-1185">Reference proteome</keyword>
<feature type="domain" description="Arginyl tRNA synthetase N-terminal" evidence="12">
    <location>
        <begin position="1"/>
        <end position="84"/>
    </location>
</feature>
<evidence type="ECO:0000259" key="12">
    <source>
        <dbReference type="SMART" id="SM01016"/>
    </source>
</evidence>
<dbReference type="PROSITE" id="PS00178">
    <property type="entry name" value="AA_TRNA_LIGASE_I"/>
    <property type="match status" value="1"/>
</dbReference>
<feature type="domain" description="DALR anticodon binding" evidence="11">
    <location>
        <begin position="450"/>
        <end position="565"/>
    </location>
</feature>
<dbReference type="Pfam" id="PF05746">
    <property type="entry name" value="DALR_1"/>
    <property type="match status" value="1"/>
</dbReference>
<keyword evidence="6 9" id="KW-0648">Protein biosynthesis</keyword>
<dbReference type="InterPro" id="IPR008909">
    <property type="entry name" value="DALR_anticod-bd"/>
</dbReference>
<dbReference type="PANTHER" id="PTHR11956">
    <property type="entry name" value="ARGINYL-TRNA SYNTHETASE"/>
    <property type="match status" value="1"/>
</dbReference>
<gene>
    <name evidence="9 13" type="primary">argS</name>
    <name evidence="13" type="ORF">QBE51_09315</name>
</gene>
<dbReference type="Pfam" id="PF03485">
    <property type="entry name" value="Arg_tRNA_synt_N"/>
    <property type="match status" value="1"/>
</dbReference>
<dbReference type="HAMAP" id="MF_00123">
    <property type="entry name" value="Arg_tRNA_synth"/>
    <property type="match status" value="1"/>
</dbReference>
<keyword evidence="4 9" id="KW-0547">Nucleotide-binding</keyword>
<comment type="similarity">
    <text evidence="1 9 10">Belongs to the class-I aminoacyl-tRNA synthetase family.</text>
</comment>
<evidence type="ECO:0000256" key="6">
    <source>
        <dbReference type="ARBA" id="ARBA00022917"/>
    </source>
</evidence>
<dbReference type="Gene3D" id="1.10.730.10">
    <property type="entry name" value="Isoleucyl-tRNA Synthetase, Domain 1"/>
    <property type="match status" value="1"/>
</dbReference>
<dbReference type="InterPro" id="IPR009080">
    <property type="entry name" value="tRNAsynth_Ia_anticodon-bd"/>
</dbReference>
<dbReference type="EMBL" id="CP121687">
    <property type="protein sequence ID" value="WZL69013.1"/>
    <property type="molecule type" value="Genomic_DNA"/>
</dbReference>
<sequence>MDFKVQIADILYKQFNDLSREEIISMIEIPPSPDMGDYAFPCFRLAKLLRKAPPKIAEEAVAVIERPDFLKEIKSVSGYINFYIDKTKFASSIISNVLKSKEKYGTSNEGEGKNIVIDYSAPNIAKPFHVGHLRSTVIGGSIYRIYKHLGYNCIGVNHLGDWGTQFGKLIVAYKKWGSKEAVEQGGIKELMRIYVLFHEEAEKDPSLEDEARSWFTKMERGDEEALALWNWFKDISLEEFKKVYKLLGVEFDSYAGESFYNDKMDAIIEELDSKGLLKESDGAKIVDLEDVNMPPCLITKRDGSTLYATRDITAAIYRKNTYDFEKCIYVTALAQNLHFAQWFEVIKKMGYDWHDKLVHVPFGLVSMETGKLSTRKGNVVLLEELLKEAIDKTNQIINEKNPDLEDKETVAEQVGIGAVVFNDLSNNRIKDVVFSWDKVLNFDGETGPYVQYTHARACSVLRKANVDIEENIDYNVLTDPSSIEVIRLIGQFPERIKEAAEKLEPSFIARYIVDLAQAFNKFYHDNPILVEDEAVKKARLSLVYSVKTVLSSGLYLLGIKSPEKM</sequence>
<evidence type="ECO:0000256" key="7">
    <source>
        <dbReference type="ARBA" id="ARBA00023146"/>
    </source>
</evidence>
<evidence type="ECO:0000256" key="4">
    <source>
        <dbReference type="ARBA" id="ARBA00022741"/>
    </source>
</evidence>
<evidence type="ECO:0000256" key="8">
    <source>
        <dbReference type="ARBA" id="ARBA00049339"/>
    </source>
</evidence>
<dbReference type="InterPro" id="IPR001278">
    <property type="entry name" value="Arg-tRNA-ligase"/>
</dbReference>
<comment type="subcellular location">
    <subcellularLocation>
        <location evidence="9">Cytoplasm</location>
    </subcellularLocation>
</comment>
<evidence type="ECO:0000256" key="3">
    <source>
        <dbReference type="ARBA" id="ARBA00022598"/>
    </source>
</evidence>
<dbReference type="InterPro" id="IPR001412">
    <property type="entry name" value="aa-tRNA-synth_I_CS"/>
</dbReference>
<proteinExistence type="inferred from homology"/>
<evidence type="ECO:0000256" key="1">
    <source>
        <dbReference type="ARBA" id="ARBA00005594"/>
    </source>
</evidence>
<evidence type="ECO:0000259" key="11">
    <source>
        <dbReference type="SMART" id="SM00836"/>
    </source>
</evidence>
<organism evidence="13 14">
    <name type="scientific">Defluviitalea saccharophila</name>
    <dbReference type="NCBI Taxonomy" id="879970"/>
    <lineage>
        <taxon>Bacteria</taxon>
        <taxon>Bacillati</taxon>
        <taxon>Bacillota</taxon>
        <taxon>Clostridia</taxon>
        <taxon>Lachnospirales</taxon>
        <taxon>Defluviitaleaceae</taxon>
        <taxon>Defluviitalea</taxon>
    </lineage>
</organism>
<evidence type="ECO:0000256" key="9">
    <source>
        <dbReference type="HAMAP-Rule" id="MF_00123"/>
    </source>
</evidence>
<dbReference type="CDD" id="cd00671">
    <property type="entry name" value="ArgRS_core"/>
    <property type="match status" value="1"/>
</dbReference>
<evidence type="ECO:0000256" key="2">
    <source>
        <dbReference type="ARBA" id="ARBA00022490"/>
    </source>
</evidence>
<dbReference type="Gene3D" id="3.30.1360.70">
    <property type="entry name" value="Arginyl tRNA synthetase N-terminal domain"/>
    <property type="match status" value="1"/>
</dbReference>
<dbReference type="PANTHER" id="PTHR11956:SF5">
    <property type="entry name" value="ARGININE--TRNA LIGASE, CYTOPLASMIC"/>
    <property type="match status" value="1"/>
</dbReference>
<protein>
    <recommendedName>
        <fullName evidence="9">Arginine--tRNA ligase</fullName>
        <ecNumber evidence="9">6.1.1.19</ecNumber>
    </recommendedName>
    <alternativeName>
        <fullName evidence="9">Arginyl-tRNA synthetase</fullName>
        <shortName evidence="9">ArgRS</shortName>
    </alternativeName>
</protein>
<dbReference type="GO" id="GO:0004814">
    <property type="term" value="F:arginine-tRNA ligase activity"/>
    <property type="evidence" value="ECO:0007669"/>
    <property type="project" value="UniProtKB-EC"/>
</dbReference>
<evidence type="ECO:0000256" key="10">
    <source>
        <dbReference type="RuleBase" id="RU363038"/>
    </source>
</evidence>
<comment type="catalytic activity">
    <reaction evidence="8 9">
        <text>tRNA(Arg) + L-arginine + ATP = L-arginyl-tRNA(Arg) + AMP + diphosphate</text>
        <dbReference type="Rhea" id="RHEA:20301"/>
        <dbReference type="Rhea" id="RHEA-COMP:9658"/>
        <dbReference type="Rhea" id="RHEA-COMP:9673"/>
        <dbReference type="ChEBI" id="CHEBI:30616"/>
        <dbReference type="ChEBI" id="CHEBI:32682"/>
        <dbReference type="ChEBI" id="CHEBI:33019"/>
        <dbReference type="ChEBI" id="CHEBI:78442"/>
        <dbReference type="ChEBI" id="CHEBI:78513"/>
        <dbReference type="ChEBI" id="CHEBI:456215"/>
        <dbReference type="EC" id="6.1.1.19"/>
    </reaction>
</comment>
<dbReference type="RefSeq" id="WP_341876017.1">
    <property type="nucleotide sequence ID" value="NZ_CP121687.1"/>
</dbReference>
<keyword evidence="7 9" id="KW-0030">Aminoacyl-tRNA synthetase</keyword>
<dbReference type="InterPro" id="IPR035684">
    <property type="entry name" value="ArgRS_core"/>
</dbReference>
<dbReference type="Gene3D" id="3.40.50.620">
    <property type="entry name" value="HUPs"/>
    <property type="match status" value="1"/>
</dbReference>
<reference evidence="13 14" key="1">
    <citation type="submission" date="2023-03" db="EMBL/GenBank/DDBJ databases">
        <title>Novel Species.</title>
        <authorList>
            <person name="Ma S."/>
        </authorList>
    </citation>
    <scope>NUCLEOTIDE SEQUENCE [LARGE SCALE GENOMIC DNA]</scope>
    <source>
        <strain evidence="13 14">LIND6LT2</strain>
    </source>
</reference>
<dbReference type="InterPro" id="IPR005148">
    <property type="entry name" value="Arg-tRNA-synth_N"/>
</dbReference>
<feature type="short sequence motif" description="'HIGH' region" evidence="9">
    <location>
        <begin position="122"/>
        <end position="132"/>
    </location>
</feature>
<dbReference type="NCBIfam" id="TIGR00456">
    <property type="entry name" value="argS"/>
    <property type="match status" value="1"/>
</dbReference>
<dbReference type="SUPFAM" id="SSF52374">
    <property type="entry name" value="Nucleotidylyl transferase"/>
    <property type="match status" value="1"/>
</dbReference>
<dbReference type="PRINTS" id="PR01038">
    <property type="entry name" value="TRNASYNTHARG"/>
</dbReference>
<dbReference type="InterPro" id="IPR014729">
    <property type="entry name" value="Rossmann-like_a/b/a_fold"/>
</dbReference>
<dbReference type="SMART" id="SM01016">
    <property type="entry name" value="Arg_tRNA_synt_N"/>
    <property type="match status" value="1"/>
</dbReference>
<dbReference type="Proteomes" id="UP001486565">
    <property type="component" value="Chromosome"/>
</dbReference>
<dbReference type="SMART" id="SM00836">
    <property type="entry name" value="DALR_1"/>
    <property type="match status" value="1"/>
</dbReference>
<evidence type="ECO:0000313" key="14">
    <source>
        <dbReference type="Proteomes" id="UP001486565"/>
    </source>
</evidence>
<keyword evidence="3 9" id="KW-0436">Ligase</keyword>